<dbReference type="Gene3D" id="1.10.357.70">
    <property type="entry name" value="Exocyst complex component Sec6, C-terminal domain"/>
    <property type="match status" value="1"/>
</dbReference>
<dbReference type="Pfam" id="PF06046">
    <property type="entry name" value="Sec6"/>
    <property type="match status" value="2"/>
</dbReference>
<evidence type="ECO:0000313" key="2">
    <source>
        <dbReference type="Ensembl" id="ENSPMGP00000011580.1"/>
    </source>
</evidence>
<organism evidence="2 3">
    <name type="scientific">Periophthalmus magnuspinnatus</name>
    <dbReference type="NCBI Taxonomy" id="409849"/>
    <lineage>
        <taxon>Eukaryota</taxon>
        <taxon>Metazoa</taxon>
        <taxon>Chordata</taxon>
        <taxon>Craniata</taxon>
        <taxon>Vertebrata</taxon>
        <taxon>Euteleostomi</taxon>
        <taxon>Actinopterygii</taxon>
        <taxon>Neopterygii</taxon>
        <taxon>Teleostei</taxon>
        <taxon>Neoteleostei</taxon>
        <taxon>Acanthomorphata</taxon>
        <taxon>Gobiaria</taxon>
        <taxon>Gobiiformes</taxon>
        <taxon>Gobioidei</taxon>
        <taxon>Gobiidae</taxon>
        <taxon>Oxudercinae</taxon>
        <taxon>Periophthalmus</taxon>
    </lineage>
</organism>
<dbReference type="GO" id="GO:0000145">
    <property type="term" value="C:exocyst"/>
    <property type="evidence" value="ECO:0007669"/>
    <property type="project" value="InterPro"/>
</dbReference>
<sequence>PLSLPLFLTPCLSLSLSLTLSYLPLTSLSLSLLLSFSSSPLYTFKDHLEQQRFSEASQLLIDEENELFLQTNESVQLLNSATDELQNSHQKLEEAILKTIRLSLNRGEVSPEVLRSAVTAMCKETDQDLFWIQQRQDEKPKWRPSSLQNEHDKVLNFLVDERMDNPTAPCCSPETVQGSSIQTDVWGMGRQVKQDLETVVEVIRTCYPKNMDICNIYAKLFHNALGTRLQKIAEFGLDDKDCTFILRWVNEFYPQNVLVGKSFLFPDEVRAQCLSILKEMHESAQSYLLTPVHAQLKSRQHKRSSLGHNITFCEFKCDKFALGCVQELMGRFHLEVSVEYVKRLIRGEKLKDTKKQQEVHNSIQRDAGQLHQLFCKMGSQEEWLKDVLIRIAELLKLQDLVAVQMHVATMGTSYPDISEKHVSAILKLKSNFTKTNRQTVKETLRDILNESATTTTTTTAENTQIFFSLLPV</sequence>
<accession>A0A3B4A4C9</accession>
<dbReference type="GO" id="GO:0051601">
    <property type="term" value="P:exocyst localization"/>
    <property type="evidence" value="ECO:0007669"/>
    <property type="project" value="TreeGrafter"/>
</dbReference>
<evidence type="ECO:0000256" key="1">
    <source>
        <dbReference type="ARBA" id="ARBA00009447"/>
    </source>
</evidence>
<dbReference type="STRING" id="409849.ENSPMGP00000011580"/>
<dbReference type="AlphaFoldDB" id="A0A3B4A4C9"/>
<dbReference type="GO" id="GO:0006887">
    <property type="term" value="P:exocytosis"/>
    <property type="evidence" value="ECO:0007669"/>
    <property type="project" value="InterPro"/>
</dbReference>
<proteinExistence type="inferred from homology"/>
<dbReference type="InterPro" id="IPR010326">
    <property type="entry name" value="EXOC3/Sec6"/>
</dbReference>
<dbReference type="PANTHER" id="PTHR21292:SF4">
    <property type="entry name" value="TUMOR NECROSIS FACTOR ALPHA-INDUCED PROTEIN 2"/>
    <property type="match status" value="1"/>
</dbReference>
<keyword evidence="3" id="KW-1185">Reference proteome</keyword>
<dbReference type="Ensembl" id="ENSPMGT00000012363.1">
    <property type="protein sequence ID" value="ENSPMGP00000011580.1"/>
    <property type="gene ID" value="ENSPMGG00000009593.1"/>
</dbReference>
<reference evidence="2" key="1">
    <citation type="submission" date="2025-08" db="UniProtKB">
        <authorList>
            <consortium name="Ensembl"/>
        </authorList>
    </citation>
    <scope>IDENTIFICATION</scope>
</reference>
<dbReference type="PANTHER" id="PTHR21292">
    <property type="entry name" value="EXOCYST COMPLEX COMPONENT SEC6-RELATED"/>
    <property type="match status" value="1"/>
</dbReference>
<dbReference type="Proteomes" id="UP000261520">
    <property type="component" value="Unplaced"/>
</dbReference>
<evidence type="ECO:0000313" key="3">
    <source>
        <dbReference type="Proteomes" id="UP000261520"/>
    </source>
</evidence>
<comment type="similarity">
    <text evidence="1">Belongs to the SEC6 family.</text>
</comment>
<dbReference type="GO" id="GO:0000149">
    <property type="term" value="F:SNARE binding"/>
    <property type="evidence" value="ECO:0007669"/>
    <property type="project" value="TreeGrafter"/>
</dbReference>
<protein>
    <submittedName>
        <fullName evidence="2">Uncharacterized protein</fullName>
    </submittedName>
</protein>
<dbReference type="InterPro" id="IPR042532">
    <property type="entry name" value="EXOC3/Sec6_C"/>
</dbReference>
<reference evidence="2" key="2">
    <citation type="submission" date="2025-09" db="UniProtKB">
        <authorList>
            <consortium name="Ensembl"/>
        </authorList>
    </citation>
    <scope>IDENTIFICATION</scope>
</reference>
<name>A0A3B4A4C9_9GOBI</name>